<organism evidence="6 7">
    <name type="scientific">Urbifossiella limnaea</name>
    <dbReference type="NCBI Taxonomy" id="2528023"/>
    <lineage>
        <taxon>Bacteria</taxon>
        <taxon>Pseudomonadati</taxon>
        <taxon>Planctomycetota</taxon>
        <taxon>Planctomycetia</taxon>
        <taxon>Gemmatales</taxon>
        <taxon>Gemmataceae</taxon>
        <taxon>Urbifossiella</taxon>
    </lineage>
</organism>
<protein>
    <submittedName>
        <fullName evidence="6">von Willebrand factor type A domain protein</fullName>
    </submittedName>
</protein>
<dbReference type="InterPro" id="IPR036465">
    <property type="entry name" value="vWFA_dom_sf"/>
</dbReference>
<evidence type="ECO:0000259" key="5">
    <source>
        <dbReference type="PROSITE" id="PS50234"/>
    </source>
</evidence>
<dbReference type="InterPro" id="IPR011933">
    <property type="entry name" value="Double_TM_dom"/>
</dbReference>
<dbReference type="InterPro" id="IPR024163">
    <property type="entry name" value="Aerotolerance_reg_N"/>
</dbReference>
<proteinExistence type="predicted"/>
<dbReference type="PANTHER" id="PTHR22550:SF5">
    <property type="entry name" value="LEUCINE ZIPPER PROTEIN 4"/>
    <property type="match status" value="1"/>
</dbReference>
<evidence type="ECO:0000256" key="2">
    <source>
        <dbReference type="ARBA" id="ARBA00022692"/>
    </source>
</evidence>
<keyword evidence="3" id="KW-1133">Transmembrane helix</keyword>
<keyword evidence="7" id="KW-1185">Reference proteome</keyword>
<dbReference type="Proteomes" id="UP000319576">
    <property type="component" value="Chromosome"/>
</dbReference>
<dbReference type="AlphaFoldDB" id="A0A517XTW4"/>
<name>A0A517XTW4_9BACT</name>
<dbReference type="Pfam" id="PF13519">
    <property type="entry name" value="VWA_2"/>
    <property type="match status" value="1"/>
</dbReference>
<dbReference type="RefSeq" id="WP_145239383.1">
    <property type="nucleotide sequence ID" value="NZ_CP036273.1"/>
</dbReference>
<dbReference type="PANTHER" id="PTHR22550">
    <property type="entry name" value="SPORE GERMINATION PROTEIN"/>
    <property type="match status" value="1"/>
</dbReference>
<keyword evidence="4" id="KW-0472">Membrane</keyword>
<dbReference type="InterPro" id="IPR050768">
    <property type="entry name" value="UPF0353/GerABKA_families"/>
</dbReference>
<accession>A0A517XTW4</accession>
<dbReference type="InterPro" id="IPR002035">
    <property type="entry name" value="VWF_A"/>
</dbReference>
<evidence type="ECO:0000256" key="4">
    <source>
        <dbReference type="ARBA" id="ARBA00023136"/>
    </source>
</evidence>
<dbReference type="SUPFAM" id="SSF53300">
    <property type="entry name" value="vWA-like"/>
    <property type="match status" value="1"/>
</dbReference>
<evidence type="ECO:0000256" key="3">
    <source>
        <dbReference type="ARBA" id="ARBA00022989"/>
    </source>
</evidence>
<sequence>MPGFAAPEFLWLAPLALPLVWWWARRRRTAVRYSDLRLVAALPGSRPARARWGGALLRGLAFASLAVACAGPRTTDERTRLPAEGIAIVLALDVSGSMTEKDAVWSPAEPPLSRLEAAKRAFRLFVAGGDAPDGTRFDPRESDAIGLVAFAVVPQTVCPLTLNHSVLLKVAAEQEPRSVLDAGTNVGDALAEGVIRLDRGGGTRKKVLILLSDGEHNVSKEGDRNPLTPRQAAQLAANLQVKVYTIDAGGPPPPDAAPEAAEQRAAGKEALRVVAEMTGGRSFAASSGADLLAAYREISALEKTAFVTFQYRRYFDHTPWAAGLAAALLAVAQLLDRTRWRVLP</sequence>
<dbReference type="PROSITE" id="PS50234">
    <property type="entry name" value="VWFA"/>
    <property type="match status" value="1"/>
</dbReference>
<dbReference type="NCBIfam" id="TIGR02226">
    <property type="entry name" value="two_anch"/>
    <property type="match status" value="1"/>
</dbReference>
<evidence type="ECO:0000313" key="6">
    <source>
        <dbReference type="EMBL" id="QDU20942.1"/>
    </source>
</evidence>
<feature type="domain" description="VWFA" evidence="5">
    <location>
        <begin position="87"/>
        <end position="298"/>
    </location>
</feature>
<evidence type="ECO:0000256" key="1">
    <source>
        <dbReference type="ARBA" id="ARBA00022475"/>
    </source>
</evidence>
<dbReference type="OrthoDB" id="6206554at2"/>
<gene>
    <name evidence="6" type="ORF">ETAA1_29050</name>
</gene>
<dbReference type="KEGG" id="uli:ETAA1_29050"/>
<keyword evidence="1" id="KW-1003">Cell membrane</keyword>
<dbReference type="SMART" id="SM00327">
    <property type="entry name" value="VWA"/>
    <property type="match status" value="1"/>
</dbReference>
<evidence type="ECO:0000313" key="7">
    <source>
        <dbReference type="Proteomes" id="UP000319576"/>
    </source>
</evidence>
<keyword evidence="2" id="KW-0812">Transmembrane</keyword>
<reference evidence="6 7" key="1">
    <citation type="submission" date="2019-02" db="EMBL/GenBank/DDBJ databases">
        <title>Deep-cultivation of Planctomycetes and their phenomic and genomic characterization uncovers novel biology.</title>
        <authorList>
            <person name="Wiegand S."/>
            <person name="Jogler M."/>
            <person name="Boedeker C."/>
            <person name="Pinto D."/>
            <person name="Vollmers J."/>
            <person name="Rivas-Marin E."/>
            <person name="Kohn T."/>
            <person name="Peeters S.H."/>
            <person name="Heuer A."/>
            <person name="Rast P."/>
            <person name="Oberbeckmann S."/>
            <person name="Bunk B."/>
            <person name="Jeske O."/>
            <person name="Meyerdierks A."/>
            <person name="Storesund J.E."/>
            <person name="Kallscheuer N."/>
            <person name="Luecker S."/>
            <person name="Lage O.M."/>
            <person name="Pohl T."/>
            <person name="Merkel B.J."/>
            <person name="Hornburger P."/>
            <person name="Mueller R.-W."/>
            <person name="Bruemmer F."/>
            <person name="Labrenz M."/>
            <person name="Spormann A.M."/>
            <person name="Op den Camp H."/>
            <person name="Overmann J."/>
            <person name="Amann R."/>
            <person name="Jetten M.S.M."/>
            <person name="Mascher T."/>
            <person name="Medema M.H."/>
            <person name="Devos D.P."/>
            <person name="Kaster A.-K."/>
            <person name="Ovreas L."/>
            <person name="Rohde M."/>
            <person name="Galperin M.Y."/>
            <person name="Jogler C."/>
        </authorList>
    </citation>
    <scope>NUCLEOTIDE SEQUENCE [LARGE SCALE GENOMIC DNA]</scope>
    <source>
        <strain evidence="6 7">ETA_A1</strain>
    </source>
</reference>
<dbReference type="Pfam" id="PF07584">
    <property type="entry name" value="BatA"/>
    <property type="match status" value="1"/>
</dbReference>
<dbReference type="Gene3D" id="3.40.50.410">
    <property type="entry name" value="von Willebrand factor, type A domain"/>
    <property type="match status" value="1"/>
</dbReference>
<dbReference type="EMBL" id="CP036273">
    <property type="protein sequence ID" value="QDU20942.1"/>
    <property type="molecule type" value="Genomic_DNA"/>
</dbReference>